<evidence type="ECO:0000313" key="2">
    <source>
        <dbReference type="EMBL" id="WKN35308.1"/>
    </source>
</evidence>
<protein>
    <recommendedName>
        <fullName evidence="3">DUF748 domain-containing protein</fullName>
    </recommendedName>
</protein>
<organism evidence="2">
    <name type="scientific">Roseihalotalea indica</name>
    <dbReference type="NCBI Taxonomy" id="2867963"/>
    <lineage>
        <taxon>Bacteria</taxon>
        <taxon>Pseudomonadati</taxon>
        <taxon>Bacteroidota</taxon>
        <taxon>Cytophagia</taxon>
        <taxon>Cytophagales</taxon>
        <taxon>Catalimonadaceae</taxon>
        <taxon>Roseihalotalea</taxon>
    </lineage>
</organism>
<reference evidence="2" key="2">
    <citation type="journal article" date="2024" name="Antonie Van Leeuwenhoek">
        <title>Roseihalotalea indica gen. nov., sp. nov., a halophilic Bacteroidetes from mesopelagic Southwest Indian Ocean with higher carbohydrate metabolic potential.</title>
        <authorList>
            <person name="Chen B."/>
            <person name="Zhang M."/>
            <person name="Lin D."/>
            <person name="Ye J."/>
            <person name="Tang K."/>
        </authorList>
    </citation>
    <scope>NUCLEOTIDE SEQUENCE</scope>
    <source>
        <strain evidence="2">TK19036</strain>
    </source>
</reference>
<accession>A0AA49GJQ0</accession>
<reference evidence="2" key="1">
    <citation type="journal article" date="2023" name="Comput. Struct. Biotechnol. J.">
        <title>Discovery of a novel marine Bacteroidetes with a rich repertoire of carbohydrate-active enzymes.</title>
        <authorList>
            <person name="Chen B."/>
            <person name="Liu G."/>
            <person name="Chen Q."/>
            <person name="Wang H."/>
            <person name="Liu L."/>
            <person name="Tang K."/>
        </authorList>
    </citation>
    <scope>NUCLEOTIDE SEQUENCE</scope>
    <source>
        <strain evidence="2">TK19036</strain>
    </source>
</reference>
<keyword evidence="1" id="KW-0812">Transmembrane</keyword>
<gene>
    <name evidence="2" type="ORF">K4G66_23300</name>
</gene>
<name>A0AA49GJQ0_9BACT</name>
<sequence>MKTDTPTWAKWLFTTIALLGGLFLLLTITLNFWIEPLVEKAARLGLRQLSENGYQIDFQKLDLKPLTREISLRDVSVSVDSSQHSRFLAKGSFVTGHLDKIELKLDKYPYWESDRTLSVTNMRLVGPNVEVHQSAFKEEEDSVALPENTFKLIQPFFDSLYIGTISVKDGQVKRILQGDDQPDTLTLPPVQLTIKDILLDSLTAEKNNGLPTVESWVMDAGIFTSISKDSLYTYSVGHTHTDLINGTLAFNEIRVQPNFAKGEFAAHIGEQKDRMEAYIHSLELEDLQVSQLSKKGMLLAPRMVIDSATLSIFKDKRFPRPIAKRLLLQDMLHSIPVIFQIDTISLASSQIMYEEKNGFSEEAGQVVFDHLFATLYGTTNNPNVHTTLRIDTRSNLMSDALIQLNIQVPLGSKNGTHYISGRLDRMHLENLNRLLEPVAFASVRSGVANLLDFSMTLNERSATGEVRFIYNDLKVDLLNRENPDNPALKELMGTWLANWFVVKTDNPTRNQPLRVGNIYFEYDGNRSVVSYWCQALLTGIKESIGVPTPDTPTASIETTQDEEKENAGFLKKLFGSNKE</sequence>
<proteinExistence type="predicted"/>
<keyword evidence="1" id="KW-0472">Membrane</keyword>
<dbReference type="AlphaFoldDB" id="A0AA49GJQ0"/>
<keyword evidence="1" id="KW-1133">Transmembrane helix</keyword>
<feature type="transmembrane region" description="Helical" evidence="1">
    <location>
        <begin position="12"/>
        <end position="34"/>
    </location>
</feature>
<evidence type="ECO:0000256" key="1">
    <source>
        <dbReference type="SAM" id="Phobius"/>
    </source>
</evidence>
<dbReference type="EMBL" id="CP120682">
    <property type="protein sequence ID" value="WKN35308.1"/>
    <property type="molecule type" value="Genomic_DNA"/>
</dbReference>
<evidence type="ECO:0008006" key="3">
    <source>
        <dbReference type="Google" id="ProtNLM"/>
    </source>
</evidence>